<feature type="region of interest" description="Disordered" evidence="1">
    <location>
        <begin position="1"/>
        <end position="64"/>
    </location>
</feature>
<protein>
    <submittedName>
        <fullName evidence="2">Uncharacterized protein</fullName>
    </submittedName>
</protein>
<feature type="region of interest" description="Disordered" evidence="1">
    <location>
        <begin position="188"/>
        <end position="223"/>
    </location>
</feature>
<dbReference type="Proteomes" id="UP000290288">
    <property type="component" value="Unassembled WGS sequence"/>
</dbReference>
<evidence type="ECO:0000256" key="1">
    <source>
        <dbReference type="SAM" id="MobiDB-lite"/>
    </source>
</evidence>
<gene>
    <name evidence="2" type="ORF">EST38_g11327</name>
</gene>
<organism evidence="2 3">
    <name type="scientific">Candolleomyces aberdarensis</name>
    <dbReference type="NCBI Taxonomy" id="2316362"/>
    <lineage>
        <taxon>Eukaryota</taxon>
        <taxon>Fungi</taxon>
        <taxon>Dikarya</taxon>
        <taxon>Basidiomycota</taxon>
        <taxon>Agaricomycotina</taxon>
        <taxon>Agaricomycetes</taxon>
        <taxon>Agaricomycetidae</taxon>
        <taxon>Agaricales</taxon>
        <taxon>Agaricineae</taxon>
        <taxon>Psathyrellaceae</taxon>
        <taxon>Candolleomyces</taxon>
    </lineage>
</organism>
<dbReference type="EMBL" id="SDEE01000688">
    <property type="protein sequence ID" value="RXW14527.1"/>
    <property type="molecule type" value="Genomic_DNA"/>
</dbReference>
<name>A0A4Q2D537_9AGAR</name>
<feature type="compositionally biased region" description="Pro residues" evidence="1">
    <location>
        <begin position="203"/>
        <end position="215"/>
    </location>
</feature>
<comment type="caution">
    <text evidence="2">The sequence shown here is derived from an EMBL/GenBank/DDBJ whole genome shotgun (WGS) entry which is preliminary data.</text>
</comment>
<evidence type="ECO:0000313" key="2">
    <source>
        <dbReference type="EMBL" id="RXW14527.1"/>
    </source>
</evidence>
<accession>A0A4Q2D537</accession>
<evidence type="ECO:0000313" key="3">
    <source>
        <dbReference type="Proteomes" id="UP000290288"/>
    </source>
</evidence>
<sequence length="303" mass="32939">MPPVKEEDTGIASLPFSPVKAEPEWDDGGQLHHGSAAPEHGPHTPPSSSAIGTPQAPRKASQSGRLKTSLLYEAGALLDSQTSDSQAIQGLQAKANGTNDRHCPPPTLLYGIPVPISEAGGTEVHDRASPALSYVTPEPEIEPQYRLMPGNLETMVNEGTVSEHWAREHRLPGCVYQFDNMGQQAGQTANTECAPAPNMSTPPRIPGPRPVPATEPHPHQKLTPDTDEAELLMRIRGLQEKSRRLLFVELSKAKQAEAHHKDRVGSLTEILSEARRSEQDALVEVHALARQNEHLRKEATESK</sequence>
<keyword evidence="3" id="KW-1185">Reference proteome</keyword>
<dbReference type="AlphaFoldDB" id="A0A4Q2D537"/>
<proteinExistence type="predicted"/>
<reference evidence="2 3" key="1">
    <citation type="submission" date="2019-01" db="EMBL/GenBank/DDBJ databases">
        <title>Draft genome sequence of Psathyrella aberdarensis IHI B618.</title>
        <authorList>
            <person name="Buettner E."/>
            <person name="Kellner H."/>
        </authorList>
    </citation>
    <scope>NUCLEOTIDE SEQUENCE [LARGE SCALE GENOMIC DNA]</scope>
    <source>
        <strain evidence="2 3">IHI B618</strain>
    </source>
</reference>